<dbReference type="PANTHER" id="PTHR14778">
    <property type="entry name" value="KINETOCHORE-ASSOCIATED PROTEIN DSN1 HOMOLOG"/>
    <property type="match status" value="1"/>
</dbReference>
<accession>A0AAV3AU34</accession>
<evidence type="ECO:0000313" key="4">
    <source>
        <dbReference type="EMBL" id="DBA30069.1"/>
    </source>
</evidence>
<evidence type="ECO:0000256" key="3">
    <source>
        <dbReference type="SAM" id="MobiDB-lite"/>
    </source>
</evidence>
<evidence type="ECO:0000256" key="2">
    <source>
        <dbReference type="SAM" id="Coils"/>
    </source>
</evidence>
<dbReference type="EMBL" id="DYDO01000002">
    <property type="protein sequence ID" value="DBA30069.1"/>
    <property type="molecule type" value="Genomic_DNA"/>
</dbReference>
<dbReference type="AlphaFoldDB" id="A0AAV3AU34"/>
<keyword evidence="5" id="KW-1185">Reference proteome</keyword>
<evidence type="ECO:0000313" key="5">
    <source>
        <dbReference type="Proteomes" id="UP001181693"/>
    </source>
</evidence>
<dbReference type="Gene3D" id="1.10.645.10">
    <property type="entry name" value="Cytochrome-c3 Hydrogenase, chain B"/>
    <property type="match status" value="1"/>
</dbReference>
<comment type="caution">
    <text evidence="4">The sequence shown here is derived from an EMBL/GenBank/DDBJ whole genome shotgun (WGS) entry which is preliminary data.</text>
</comment>
<dbReference type="Pfam" id="PF08202">
    <property type="entry name" value="MIS13"/>
    <property type="match status" value="1"/>
</dbReference>
<dbReference type="PANTHER" id="PTHR14778:SF2">
    <property type="entry name" value="KINETOCHORE-ASSOCIATED PROTEIN DSN1 HOMOLOG"/>
    <property type="match status" value="1"/>
</dbReference>
<dbReference type="GO" id="GO:0000444">
    <property type="term" value="C:MIS12/MIND type complex"/>
    <property type="evidence" value="ECO:0007669"/>
    <property type="project" value="InterPro"/>
</dbReference>
<name>A0AAV3AU34_PYXAD</name>
<organism evidence="4 5">
    <name type="scientific">Pyxicephalus adspersus</name>
    <name type="common">African bullfrog</name>
    <dbReference type="NCBI Taxonomy" id="30357"/>
    <lineage>
        <taxon>Eukaryota</taxon>
        <taxon>Metazoa</taxon>
        <taxon>Chordata</taxon>
        <taxon>Craniata</taxon>
        <taxon>Vertebrata</taxon>
        <taxon>Euteleostomi</taxon>
        <taxon>Amphibia</taxon>
        <taxon>Batrachia</taxon>
        <taxon>Anura</taxon>
        <taxon>Neobatrachia</taxon>
        <taxon>Ranoidea</taxon>
        <taxon>Pyxicephalidae</taxon>
        <taxon>Pyxicephalinae</taxon>
        <taxon>Pyxicephalus</taxon>
    </lineage>
</organism>
<proteinExistence type="inferred from homology"/>
<dbReference type="Proteomes" id="UP001181693">
    <property type="component" value="Unassembled WGS sequence"/>
</dbReference>
<dbReference type="InterPro" id="IPR029014">
    <property type="entry name" value="NiFe-Hase_large"/>
</dbReference>
<dbReference type="GO" id="GO:0007059">
    <property type="term" value="P:chromosome segregation"/>
    <property type="evidence" value="ECO:0007669"/>
    <property type="project" value="InterPro"/>
</dbReference>
<feature type="compositionally biased region" description="Basic residues" evidence="3">
    <location>
        <begin position="26"/>
        <end position="43"/>
    </location>
</feature>
<feature type="compositionally biased region" description="Polar residues" evidence="3">
    <location>
        <begin position="10"/>
        <end position="24"/>
    </location>
</feature>
<feature type="region of interest" description="Disordered" evidence="3">
    <location>
        <begin position="1"/>
        <end position="46"/>
    </location>
</feature>
<feature type="coiled-coil region" evidence="2">
    <location>
        <begin position="149"/>
        <end position="183"/>
    </location>
</feature>
<comment type="similarity">
    <text evidence="1">Belongs to the complex I 49 kDa subunit family.</text>
</comment>
<dbReference type="InterPro" id="IPR013218">
    <property type="entry name" value="Dsn1/Mis13"/>
</dbReference>
<reference evidence="4" key="1">
    <citation type="thesis" date="2020" institute="ProQuest LLC" country="789 East Eisenhower Parkway, Ann Arbor, MI, USA">
        <title>Comparative Genomics and Chromosome Evolution.</title>
        <authorList>
            <person name="Mudd A.B."/>
        </authorList>
    </citation>
    <scope>NUCLEOTIDE SEQUENCE</scope>
    <source>
        <strain evidence="4">1538</strain>
        <tissue evidence="4">Blood</tissue>
    </source>
</reference>
<sequence>MASTPEKGQRTSPNNLSFQETSPSPRARRKSLRRSVGKKRRRTLPPIYHNATGLSDAISLSLPENDRLMELIHACFQYSVHKLENSLSHTDGFNASSFGATVSAVKEKILRFTERLSRDGTLKRCTEGFKSLPNDEDVEAFQEKIRSDIAVMTGECQQWEELLEDYKKKAEDVSRQLEENEIIKHPTENDARLPSSQADILQSKPDYNAILRQQGAVFDNMEIVLDELQQSLKLIDSFSSDTSSHLQQLSTQLKDKSFKPMEDSPIRTFLRVSKK</sequence>
<keyword evidence="2" id="KW-0175">Coiled coil</keyword>
<gene>
    <name evidence="4" type="ORF">GDO54_006098</name>
</gene>
<evidence type="ECO:0008006" key="6">
    <source>
        <dbReference type="Google" id="ProtNLM"/>
    </source>
</evidence>
<evidence type="ECO:0000256" key="1">
    <source>
        <dbReference type="ARBA" id="ARBA00005769"/>
    </source>
</evidence>
<dbReference type="GO" id="GO:0051301">
    <property type="term" value="P:cell division"/>
    <property type="evidence" value="ECO:0007669"/>
    <property type="project" value="InterPro"/>
</dbReference>
<protein>
    <recommendedName>
        <fullName evidence="6">Kinetochore-associated protein DSN1 homolog</fullName>
    </recommendedName>
</protein>